<dbReference type="Gene3D" id="1.20.1420.30">
    <property type="entry name" value="NCX, central ion-binding region"/>
    <property type="match status" value="1"/>
</dbReference>
<gene>
    <name evidence="7" type="ORF">A3B81_07775</name>
</gene>
<dbReference type="Proteomes" id="UP000179362">
    <property type="component" value="Unassembled WGS sequence"/>
</dbReference>
<feature type="transmembrane region" description="Helical" evidence="5">
    <location>
        <begin position="6"/>
        <end position="23"/>
    </location>
</feature>
<proteinExistence type="predicted"/>
<feature type="transmembrane region" description="Helical" evidence="5">
    <location>
        <begin position="43"/>
        <end position="67"/>
    </location>
</feature>
<accession>A0A1F6TTF9</accession>
<evidence type="ECO:0000259" key="6">
    <source>
        <dbReference type="Pfam" id="PF01699"/>
    </source>
</evidence>
<keyword evidence="4 5" id="KW-0472">Membrane</keyword>
<protein>
    <submittedName>
        <fullName evidence="7">Cation transporter</fullName>
    </submittedName>
</protein>
<organism evidence="7 8">
    <name type="scientific">Candidatus Muproteobacteria bacterium RIFCSPHIGHO2_02_FULL_65_16</name>
    <dbReference type="NCBI Taxonomy" id="1817766"/>
    <lineage>
        <taxon>Bacteria</taxon>
        <taxon>Pseudomonadati</taxon>
        <taxon>Pseudomonadota</taxon>
        <taxon>Candidatus Muproteobacteria</taxon>
    </lineage>
</organism>
<dbReference type="GO" id="GO:0006874">
    <property type="term" value="P:intracellular calcium ion homeostasis"/>
    <property type="evidence" value="ECO:0007669"/>
    <property type="project" value="TreeGrafter"/>
</dbReference>
<feature type="transmembrane region" description="Helical" evidence="5">
    <location>
        <begin position="187"/>
        <end position="208"/>
    </location>
</feature>
<evidence type="ECO:0000313" key="8">
    <source>
        <dbReference type="Proteomes" id="UP000179362"/>
    </source>
</evidence>
<dbReference type="Pfam" id="PF01699">
    <property type="entry name" value="Na_Ca_ex"/>
    <property type="match status" value="2"/>
</dbReference>
<evidence type="ECO:0000256" key="3">
    <source>
        <dbReference type="ARBA" id="ARBA00022989"/>
    </source>
</evidence>
<dbReference type="PANTHER" id="PTHR10846">
    <property type="entry name" value="SODIUM/POTASSIUM/CALCIUM EXCHANGER"/>
    <property type="match status" value="1"/>
</dbReference>
<sequence length="339" mass="36297">MLSPVVSAWLEFALCAVLIGYAGTKLSRYGDVIADKTGLGGAWIGLALMATVTSLPELVTGISSVALANAPDIAVGNVLGACIINLTMIVILDLLARGESVYTRASQGHILSAGFGIIMAGFVGFSVLFAQHGDAMSLRYIGMYSPVLLVLYAVAVRSVFLYERRQRAEALEERVERYPKITLRKAVIHYVLAASVVVAAGLWLPYVGRDIAQAMAWQETFVGTLFVALATTLPEIAVTVSALRIGALDLAISNLLGSNLFNLVIIAIDDVFYVKGPLLSHVSGLHAASALSVVMMSGVAVVGLFYRPQTRLFRTVGWTSLLLLSIYLLNTFFLYLYGG</sequence>
<feature type="transmembrane region" description="Helical" evidence="5">
    <location>
        <begin position="220"/>
        <end position="243"/>
    </location>
</feature>
<feature type="transmembrane region" description="Helical" evidence="5">
    <location>
        <begin position="141"/>
        <end position="162"/>
    </location>
</feature>
<feature type="domain" description="Sodium/calcium exchanger membrane region" evidence="6">
    <location>
        <begin position="191"/>
        <end position="335"/>
    </location>
</feature>
<dbReference type="GO" id="GO:0008273">
    <property type="term" value="F:calcium, potassium:sodium antiporter activity"/>
    <property type="evidence" value="ECO:0007669"/>
    <property type="project" value="TreeGrafter"/>
</dbReference>
<evidence type="ECO:0000256" key="2">
    <source>
        <dbReference type="ARBA" id="ARBA00022692"/>
    </source>
</evidence>
<dbReference type="PANTHER" id="PTHR10846:SF8">
    <property type="entry name" value="INNER MEMBRANE PROTEIN YRBG"/>
    <property type="match status" value="1"/>
</dbReference>
<reference evidence="7 8" key="1">
    <citation type="journal article" date="2016" name="Nat. Commun.">
        <title>Thousands of microbial genomes shed light on interconnected biogeochemical processes in an aquifer system.</title>
        <authorList>
            <person name="Anantharaman K."/>
            <person name="Brown C.T."/>
            <person name="Hug L.A."/>
            <person name="Sharon I."/>
            <person name="Castelle C.J."/>
            <person name="Probst A.J."/>
            <person name="Thomas B.C."/>
            <person name="Singh A."/>
            <person name="Wilkins M.J."/>
            <person name="Karaoz U."/>
            <person name="Brodie E.L."/>
            <person name="Williams K.H."/>
            <person name="Hubbard S.S."/>
            <person name="Banfield J.F."/>
        </authorList>
    </citation>
    <scope>NUCLEOTIDE SEQUENCE [LARGE SCALE GENOMIC DNA]</scope>
</reference>
<feature type="transmembrane region" description="Helical" evidence="5">
    <location>
        <begin position="255"/>
        <end position="274"/>
    </location>
</feature>
<comment type="subcellular location">
    <subcellularLocation>
        <location evidence="1">Membrane</location>
        <topology evidence="1">Multi-pass membrane protein</topology>
    </subcellularLocation>
</comment>
<dbReference type="GO" id="GO:0005262">
    <property type="term" value="F:calcium channel activity"/>
    <property type="evidence" value="ECO:0007669"/>
    <property type="project" value="TreeGrafter"/>
</dbReference>
<feature type="transmembrane region" description="Helical" evidence="5">
    <location>
        <begin position="73"/>
        <end position="96"/>
    </location>
</feature>
<dbReference type="AlphaFoldDB" id="A0A1F6TTF9"/>
<evidence type="ECO:0000256" key="5">
    <source>
        <dbReference type="SAM" id="Phobius"/>
    </source>
</evidence>
<keyword evidence="3 5" id="KW-1133">Transmembrane helix</keyword>
<dbReference type="InterPro" id="IPR004837">
    <property type="entry name" value="NaCa_Exmemb"/>
</dbReference>
<evidence type="ECO:0000313" key="7">
    <source>
        <dbReference type="EMBL" id="OGI48352.1"/>
    </source>
</evidence>
<name>A0A1F6TTF9_9PROT</name>
<comment type="caution">
    <text evidence="7">The sequence shown here is derived from an EMBL/GenBank/DDBJ whole genome shotgun (WGS) entry which is preliminary data.</text>
</comment>
<feature type="transmembrane region" description="Helical" evidence="5">
    <location>
        <begin position="108"/>
        <end position="129"/>
    </location>
</feature>
<feature type="transmembrane region" description="Helical" evidence="5">
    <location>
        <begin position="318"/>
        <end position="337"/>
    </location>
</feature>
<feature type="transmembrane region" description="Helical" evidence="5">
    <location>
        <begin position="286"/>
        <end position="306"/>
    </location>
</feature>
<evidence type="ECO:0000256" key="4">
    <source>
        <dbReference type="ARBA" id="ARBA00023136"/>
    </source>
</evidence>
<feature type="domain" description="Sodium/calcium exchanger membrane region" evidence="6">
    <location>
        <begin position="8"/>
        <end position="156"/>
    </location>
</feature>
<dbReference type="InterPro" id="IPR004481">
    <property type="entry name" value="K/Na/Ca-exchanger"/>
</dbReference>
<dbReference type="EMBL" id="MFTA01000150">
    <property type="protein sequence ID" value="OGI48352.1"/>
    <property type="molecule type" value="Genomic_DNA"/>
</dbReference>
<evidence type="ECO:0000256" key="1">
    <source>
        <dbReference type="ARBA" id="ARBA00004141"/>
    </source>
</evidence>
<dbReference type="GO" id="GO:0005886">
    <property type="term" value="C:plasma membrane"/>
    <property type="evidence" value="ECO:0007669"/>
    <property type="project" value="TreeGrafter"/>
</dbReference>
<keyword evidence="2 5" id="KW-0812">Transmembrane</keyword>
<dbReference type="InterPro" id="IPR044880">
    <property type="entry name" value="NCX_ion-bd_dom_sf"/>
</dbReference>